<dbReference type="GO" id="GO:0034702">
    <property type="term" value="C:monoatomic ion channel complex"/>
    <property type="evidence" value="ECO:0007669"/>
    <property type="project" value="UniProtKB-KW"/>
</dbReference>
<dbReference type="PANTHER" id="PTHR11767">
    <property type="entry name" value="INWARD RECTIFIER POTASSIUM CHANNEL"/>
    <property type="match status" value="1"/>
</dbReference>
<evidence type="ECO:0000256" key="10">
    <source>
        <dbReference type="ARBA" id="ARBA00023303"/>
    </source>
</evidence>
<evidence type="ECO:0000256" key="9">
    <source>
        <dbReference type="ARBA" id="ARBA00023136"/>
    </source>
</evidence>
<dbReference type="InterPro" id="IPR041647">
    <property type="entry name" value="IRK_C"/>
</dbReference>
<dbReference type="SUPFAM" id="SSF81296">
    <property type="entry name" value="E set domains"/>
    <property type="match status" value="2"/>
</dbReference>
<keyword evidence="7 13" id="KW-1133">Transmembrane helix</keyword>
<dbReference type="Pfam" id="PF01007">
    <property type="entry name" value="IRK"/>
    <property type="match status" value="2"/>
</dbReference>
<evidence type="ECO:0000256" key="8">
    <source>
        <dbReference type="ARBA" id="ARBA00023065"/>
    </source>
</evidence>
<feature type="domain" description="Potassium channel inwardly rectifying transmembrane" evidence="14">
    <location>
        <begin position="583"/>
        <end position="729"/>
    </location>
</feature>
<dbReference type="SUPFAM" id="SSF81324">
    <property type="entry name" value="Voltage-gated potassium channels"/>
    <property type="match status" value="2"/>
</dbReference>
<keyword evidence="3 11" id="KW-0633">Potassium transport</keyword>
<dbReference type="GO" id="GO:0005886">
    <property type="term" value="C:plasma membrane"/>
    <property type="evidence" value="ECO:0007669"/>
    <property type="project" value="TreeGrafter"/>
</dbReference>
<dbReference type="InterPro" id="IPR040445">
    <property type="entry name" value="Kir_TM"/>
</dbReference>
<reference evidence="16" key="1">
    <citation type="submission" date="2022-08" db="UniProtKB">
        <authorList>
            <consortium name="EnsemblMetazoa"/>
        </authorList>
    </citation>
    <scope>IDENTIFICATION</scope>
    <source>
        <strain evidence="16">EBRO</strain>
    </source>
</reference>
<feature type="transmembrane region" description="Helical" evidence="13">
    <location>
        <begin position="189"/>
        <end position="210"/>
    </location>
</feature>
<dbReference type="Pfam" id="PF17655">
    <property type="entry name" value="IRK_C"/>
    <property type="match status" value="2"/>
</dbReference>
<feature type="transmembrane region" description="Helical" evidence="13">
    <location>
        <begin position="618"/>
        <end position="641"/>
    </location>
</feature>
<evidence type="ECO:0000256" key="11">
    <source>
        <dbReference type="RuleBase" id="RU003822"/>
    </source>
</evidence>
<evidence type="ECO:0000256" key="12">
    <source>
        <dbReference type="SAM" id="MobiDB-lite"/>
    </source>
</evidence>
<dbReference type="PANTHER" id="PTHR11767:SF115">
    <property type="entry name" value="INWARDLY RECTIFYING POTASSIUM CHANNEL 3, ISOFORM D"/>
    <property type="match status" value="1"/>
</dbReference>
<comment type="similarity">
    <text evidence="11">Belongs to the inward rectifier-type potassium channel (TC 1.A.2.1) family.</text>
</comment>
<evidence type="ECO:0000259" key="14">
    <source>
        <dbReference type="Pfam" id="PF01007"/>
    </source>
</evidence>
<feature type="region of interest" description="Disordered" evidence="12">
    <location>
        <begin position="523"/>
        <end position="542"/>
    </location>
</feature>
<keyword evidence="5 11" id="KW-0851">Voltage-gated channel</keyword>
<evidence type="ECO:0000256" key="3">
    <source>
        <dbReference type="ARBA" id="ARBA00022538"/>
    </source>
</evidence>
<dbReference type="STRING" id="41427.A0A182IUK3"/>
<keyword evidence="9 13" id="KW-0472">Membrane</keyword>
<feature type="domain" description="Potassium channel inwardly rectifying transmembrane" evidence="14">
    <location>
        <begin position="152"/>
        <end position="297"/>
    </location>
</feature>
<evidence type="ECO:0000313" key="16">
    <source>
        <dbReference type="EnsemblMetazoa" id="AATE005766-PA.1"/>
    </source>
</evidence>
<evidence type="ECO:0000256" key="1">
    <source>
        <dbReference type="ARBA" id="ARBA00004141"/>
    </source>
</evidence>
<dbReference type="AlphaFoldDB" id="A0A182IUK3"/>
<sequence>MSLDNMDSLDGSPYQQRRNWLNVQEQQQQHIEYRFSRPIKIVDYDNERNSWTAPGSPYHIRRPAFDRNRLWIEDDVSSESEGDRKDRHIITDLGTEDGISNSDHAAAFINDETGREPIFPITIRSARSLQSLRLRRDPQHQGTRTIKARRVVNKKGHGNVHLAHLPQRSIRFARDIATTLVDEQWRYTLMLFVLSFCLSWIFFAVLWYLIAYAHGDLEKDPKTGERLGDGSKPCVEGTTSFIGFLLFSVETQVSTGYGVIVPTEECPEAFFLLLVQIVFGLVIGGAMVGVVYAKMIRTPKRSYEIKFSRRAVICQRDGALCLVFRVCDQKQQHVIGTKMTATMLEPRRHPGTNMLERCESRLRLQNNGHILPLWPVTVCHVIDRYSPLYDISATDLLDRRFEIVVTMTGGTMTTGQTTQARTSYLPMEILWGHRFQNIIEYDAQRECYVAMNEQLDLLEEVETPLCSARRLEEVIDQLQNEQHRLDEFSPADDDSRLGASFRSKISNRLRSNPSSYVRFNDIYSEEEEGAEEEDDDDVERPMDADSLKEDKLITVAVGDSKPVDLDPDGKLHEPLFTKVSRVVNKNGERKVRIFNLPQRSIRFVKDLVTTLVEEQWRYALGVFVLSYVGSWTFFAGLWYVLSYAHGDLARDPATGERLADSVMPCVDGVTDFVGFLLFSMETQISTGYGAKVPTEECPESFGLLTIQLIVGLLIDASILGIVYTKMVRPPQKISATKFSRQAVICMRDGQLCFVFRICDRHWQHAIETKVTAVLLEPRRTAEGEEIEKHESYLKLENDGRLVILWPATVCHVIDSESPLYGLSAAELLKRNFEIVVTMTGGTMTTGQINQARTSYEPAEICWGHRFRNIVEYDSRKQSYVAVNERMHDLEQIDTPLCSARQLELLRRQLSHNQNQPNDPETRHTKFPAHKNIIEEKKFEASS</sequence>
<keyword evidence="4 11" id="KW-0812">Transmembrane</keyword>
<protein>
    <submittedName>
        <fullName evidence="16">Uncharacterized protein</fullName>
    </submittedName>
</protein>
<dbReference type="VEuPathDB" id="VectorBase:AATE005766"/>
<comment type="subcellular location">
    <subcellularLocation>
        <location evidence="1 11">Membrane</location>
        <topology evidence="1 11">Multi-pass membrane protein</topology>
    </subcellularLocation>
</comment>
<feature type="transmembrane region" description="Helical" evidence="13">
    <location>
        <begin position="269"/>
        <end position="293"/>
    </location>
</feature>
<dbReference type="GO" id="GO:0005242">
    <property type="term" value="F:inward rectifier potassium channel activity"/>
    <property type="evidence" value="ECO:0007669"/>
    <property type="project" value="InterPro"/>
</dbReference>
<keyword evidence="2 11" id="KW-0813">Transport</keyword>
<dbReference type="GO" id="GO:0034765">
    <property type="term" value="P:regulation of monoatomic ion transmembrane transport"/>
    <property type="evidence" value="ECO:0007669"/>
    <property type="project" value="TreeGrafter"/>
</dbReference>
<dbReference type="PRINTS" id="PR01320">
    <property type="entry name" value="KIRCHANNEL"/>
</dbReference>
<dbReference type="Gene3D" id="2.60.40.1400">
    <property type="entry name" value="G protein-activated inward rectifier potassium channel 1"/>
    <property type="match status" value="2"/>
</dbReference>
<dbReference type="InterPro" id="IPR013518">
    <property type="entry name" value="K_chnl_inward-rec_Kir_cyto"/>
</dbReference>
<feature type="domain" description="Inward rectifier potassium channel C-terminal" evidence="15">
    <location>
        <begin position="737"/>
        <end position="903"/>
    </location>
</feature>
<organism evidence="16">
    <name type="scientific">Anopheles atroparvus</name>
    <name type="common">European mosquito</name>
    <dbReference type="NCBI Taxonomy" id="41427"/>
    <lineage>
        <taxon>Eukaryota</taxon>
        <taxon>Metazoa</taxon>
        <taxon>Ecdysozoa</taxon>
        <taxon>Arthropoda</taxon>
        <taxon>Hexapoda</taxon>
        <taxon>Insecta</taxon>
        <taxon>Pterygota</taxon>
        <taxon>Neoptera</taxon>
        <taxon>Endopterygota</taxon>
        <taxon>Diptera</taxon>
        <taxon>Nematocera</taxon>
        <taxon>Culicoidea</taxon>
        <taxon>Culicidae</taxon>
        <taxon>Anophelinae</taxon>
        <taxon>Anopheles</taxon>
    </lineage>
</organism>
<feature type="transmembrane region" description="Helical" evidence="13">
    <location>
        <begin position="701"/>
        <end position="723"/>
    </location>
</feature>
<evidence type="ECO:0000256" key="6">
    <source>
        <dbReference type="ARBA" id="ARBA00022958"/>
    </source>
</evidence>
<accession>A0A182IUK3</accession>
<dbReference type="Gene3D" id="1.10.287.70">
    <property type="match status" value="2"/>
</dbReference>
<evidence type="ECO:0000259" key="15">
    <source>
        <dbReference type="Pfam" id="PF17655"/>
    </source>
</evidence>
<evidence type="ECO:0000256" key="13">
    <source>
        <dbReference type="SAM" id="Phobius"/>
    </source>
</evidence>
<keyword evidence="6 11" id="KW-0630">Potassium</keyword>
<feature type="compositionally biased region" description="Acidic residues" evidence="12">
    <location>
        <begin position="523"/>
        <end position="538"/>
    </location>
</feature>
<evidence type="ECO:0000256" key="7">
    <source>
        <dbReference type="ARBA" id="ARBA00022989"/>
    </source>
</evidence>
<keyword evidence="8 11" id="KW-0406">Ion transport</keyword>
<dbReference type="EnsemblMetazoa" id="AATE005766-RA">
    <property type="protein sequence ID" value="AATE005766-PA.1"/>
    <property type="gene ID" value="AATE005766"/>
</dbReference>
<proteinExistence type="inferred from homology"/>
<name>A0A182IUK3_ANOAO</name>
<evidence type="ECO:0000256" key="2">
    <source>
        <dbReference type="ARBA" id="ARBA00022448"/>
    </source>
</evidence>
<evidence type="ECO:0000256" key="4">
    <source>
        <dbReference type="ARBA" id="ARBA00022692"/>
    </source>
</evidence>
<dbReference type="GO" id="GO:1990573">
    <property type="term" value="P:potassium ion import across plasma membrane"/>
    <property type="evidence" value="ECO:0007669"/>
    <property type="project" value="TreeGrafter"/>
</dbReference>
<dbReference type="InterPro" id="IPR016449">
    <property type="entry name" value="K_chnl_inward-rec_Kir"/>
</dbReference>
<keyword evidence="10 11" id="KW-0407">Ion channel</keyword>
<feature type="domain" description="Inward rectifier potassium channel C-terminal" evidence="15">
    <location>
        <begin position="305"/>
        <end position="473"/>
    </location>
</feature>
<evidence type="ECO:0000256" key="5">
    <source>
        <dbReference type="ARBA" id="ARBA00022882"/>
    </source>
</evidence>
<dbReference type="InterPro" id="IPR014756">
    <property type="entry name" value="Ig_E-set"/>
</dbReference>